<dbReference type="RefSeq" id="WP_070929582.1">
    <property type="nucleotide sequence ID" value="NZ_CANMXG010000002.1"/>
</dbReference>
<evidence type="ECO:0000313" key="2">
    <source>
        <dbReference type="EMBL" id="OHT22847.1"/>
    </source>
</evidence>
<protein>
    <recommendedName>
        <fullName evidence="1">DUF7716 domain-containing protein</fullName>
    </recommendedName>
</protein>
<dbReference type="InterPro" id="IPR056133">
    <property type="entry name" value="DUF7716"/>
</dbReference>
<dbReference type="AlphaFoldDB" id="A0A1S1HLC7"/>
<keyword evidence="3" id="KW-1185">Reference proteome</keyword>
<dbReference type="Pfam" id="PF24832">
    <property type="entry name" value="DUF7716"/>
    <property type="match status" value="1"/>
</dbReference>
<sequence>MELISIKEVLSNTENNPDGGFYLPPNIDEWNLDTLGIFSEDSYYYPPDSTEYIPKQATEDGWIEALDNGSIEEVVENAKLQLSHYTIHHLFEAFVFYVKNDAFIDFSK</sequence>
<comment type="caution">
    <text evidence="2">The sequence shown here is derived from an EMBL/GenBank/DDBJ whole genome shotgun (WGS) entry which is preliminary data.</text>
</comment>
<feature type="domain" description="DUF7716" evidence="1">
    <location>
        <begin position="3"/>
        <end position="106"/>
    </location>
</feature>
<organism evidence="2 3">
    <name type="scientific">Providencia stuartii</name>
    <dbReference type="NCBI Taxonomy" id="588"/>
    <lineage>
        <taxon>Bacteria</taxon>
        <taxon>Pseudomonadati</taxon>
        <taxon>Pseudomonadota</taxon>
        <taxon>Gammaproteobacteria</taxon>
        <taxon>Enterobacterales</taxon>
        <taxon>Morganellaceae</taxon>
        <taxon>Providencia</taxon>
    </lineage>
</organism>
<reference evidence="2 3" key="1">
    <citation type="submission" date="2016-03" db="EMBL/GenBank/DDBJ databases">
        <title>Genome sequence of Providencia stuartii strain, isolated from the salivary glands of larval Lucilia sericata.</title>
        <authorList>
            <person name="Yuan Y."/>
            <person name="Zhang Y."/>
            <person name="Fu S."/>
            <person name="Crippen T.L."/>
            <person name="Visi D."/>
            <person name="Benbow M.E."/>
            <person name="Allen M."/>
            <person name="Tomberlin J.K."/>
            <person name="Sze S.-H."/>
            <person name="Tarone A.M."/>
        </authorList>
    </citation>
    <scope>NUCLEOTIDE SEQUENCE [LARGE SCALE GENOMIC DNA]</scope>
    <source>
        <strain evidence="2 3">Crippen</strain>
    </source>
</reference>
<dbReference type="Proteomes" id="UP000179588">
    <property type="component" value="Unassembled WGS sequence"/>
</dbReference>
<dbReference type="GeneID" id="92279653"/>
<gene>
    <name evidence="2" type="ORF">A3Q29_21755</name>
</gene>
<accession>A0A1S1HLC7</accession>
<name>A0A1S1HLC7_PROST</name>
<proteinExistence type="predicted"/>
<evidence type="ECO:0000259" key="1">
    <source>
        <dbReference type="Pfam" id="PF24832"/>
    </source>
</evidence>
<dbReference type="EMBL" id="LVIE01000210">
    <property type="protein sequence ID" value="OHT22847.1"/>
    <property type="molecule type" value="Genomic_DNA"/>
</dbReference>
<evidence type="ECO:0000313" key="3">
    <source>
        <dbReference type="Proteomes" id="UP000179588"/>
    </source>
</evidence>